<name>A0ABV2ATS4_9EUKA</name>
<accession>A0ABV2ATS4</accession>
<dbReference type="Gene3D" id="3.40.50.300">
    <property type="entry name" value="P-loop containing nucleotide triphosphate hydrolases"/>
    <property type="match status" value="1"/>
</dbReference>
<dbReference type="Proteomes" id="UP001439008">
    <property type="component" value="Unassembled WGS sequence"/>
</dbReference>
<gene>
    <name evidence="3" type="primary">ABCC2_3</name>
    <name evidence="3" type="ORF">MHBO_004596</name>
</gene>
<dbReference type="InterPro" id="IPR027417">
    <property type="entry name" value="P-loop_NTPase"/>
</dbReference>
<dbReference type="EMBL" id="JBDODL010004511">
    <property type="protein sequence ID" value="MES1923061.1"/>
    <property type="molecule type" value="Genomic_DNA"/>
</dbReference>
<evidence type="ECO:0000256" key="2">
    <source>
        <dbReference type="ARBA" id="ARBA00022840"/>
    </source>
</evidence>
<reference evidence="3 4" key="1">
    <citation type="journal article" date="2024" name="BMC Biol.">
        <title>Comparative genomics of Ascetosporea gives new insight into the evolutionary basis for animal parasitism in Rhizaria.</title>
        <authorList>
            <person name="Hiltunen Thoren M."/>
            <person name="Onut-Brannstrom I."/>
            <person name="Alfjorden A."/>
            <person name="Peckova H."/>
            <person name="Swords F."/>
            <person name="Hooper C."/>
            <person name="Holzer A.S."/>
            <person name="Bass D."/>
            <person name="Burki F."/>
        </authorList>
    </citation>
    <scope>NUCLEOTIDE SEQUENCE [LARGE SCALE GENOMIC DNA]</scope>
    <source>
        <strain evidence="3">20-A016</strain>
    </source>
</reference>
<sequence length="140" mass="15630">MLNIIRFPLSMFPTVLNSSIVTFVSAKRFSRFLNGKDTVPNKATPDFRQDEDFDVYLRNTSFFWDRDCEKAAIKINGEENVLKEIKIGKGELVMITGRVGSGKSAFLGSLLGELTQKDGDAVDLGEVAYVAQTAWVLLKF</sequence>
<comment type="caution">
    <text evidence="3">The sequence shown here is derived from an EMBL/GenBank/DDBJ whole genome shotgun (WGS) entry which is preliminary data.</text>
</comment>
<dbReference type="PANTHER" id="PTHR24223">
    <property type="entry name" value="ATP-BINDING CASSETTE SUB-FAMILY C"/>
    <property type="match status" value="1"/>
</dbReference>
<keyword evidence="4" id="KW-1185">Reference proteome</keyword>
<keyword evidence="2" id="KW-0067">ATP-binding</keyword>
<keyword evidence="1" id="KW-0547">Nucleotide-binding</keyword>
<protein>
    <submittedName>
        <fullName evidence="3">Canalicular multispecific organic anion transporter 1</fullName>
    </submittedName>
</protein>
<organism evidence="3 4">
    <name type="scientific">Bonamia ostreae</name>
    <dbReference type="NCBI Taxonomy" id="126728"/>
    <lineage>
        <taxon>Eukaryota</taxon>
        <taxon>Sar</taxon>
        <taxon>Rhizaria</taxon>
        <taxon>Endomyxa</taxon>
        <taxon>Ascetosporea</taxon>
        <taxon>Haplosporida</taxon>
        <taxon>Bonamia</taxon>
    </lineage>
</organism>
<dbReference type="InterPro" id="IPR050173">
    <property type="entry name" value="ABC_transporter_C-like"/>
</dbReference>
<dbReference type="SUPFAM" id="SSF52540">
    <property type="entry name" value="P-loop containing nucleoside triphosphate hydrolases"/>
    <property type="match status" value="1"/>
</dbReference>
<evidence type="ECO:0000313" key="4">
    <source>
        <dbReference type="Proteomes" id="UP001439008"/>
    </source>
</evidence>
<proteinExistence type="predicted"/>
<evidence type="ECO:0000313" key="3">
    <source>
        <dbReference type="EMBL" id="MES1923061.1"/>
    </source>
</evidence>
<evidence type="ECO:0000256" key="1">
    <source>
        <dbReference type="ARBA" id="ARBA00022741"/>
    </source>
</evidence>